<name>A0A2U7NSU0_9VIRU</name>
<accession>A0A2U7NSU0</accession>
<protein>
    <recommendedName>
        <fullName evidence="2">ParB/Sulfiredoxin domain-containing protein</fullName>
    </recommendedName>
</protein>
<dbReference type="InterPro" id="IPR036086">
    <property type="entry name" value="ParB/Sulfiredoxin_sf"/>
</dbReference>
<dbReference type="EMBL" id="MF098556">
    <property type="protein sequence ID" value="ASV43917.1"/>
    <property type="molecule type" value="Genomic_DNA"/>
</dbReference>
<proteinExistence type="predicted"/>
<evidence type="ECO:0008006" key="2">
    <source>
        <dbReference type="Google" id="ProtNLM"/>
    </source>
</evidence>
<sequence>MKLSSFRPQRLNPNRHKPHGLEMLAKSMARDGYSAPMIAAADGEIIAGSARLEKAAEVFGLDAEPIVIRSDGTRPIIHVRDDIPTADDPRAKRLGVADNVIASADYDPDGEILAALAAYDDAIAAMVRQDDRSADAILRAEYKVEMSDWPEFEGGTLHQFVVKYEPDDEEAIKRFIGQLDDKPLSPTHAGRRCLERIKEIAGSQADQ</sequence>
<evidence type="ECO:0000313" key="1">
    <source>
        <dbReference type="EMBL" id="ASV43917.1"/>
    </source>
</evidence>
<reference evidence="1" key="1">
    <citation type="submission" date="2017-05" db="EMBL/GenBank/DDBJ databases">
        <title>The virome of a scalding spring: bacteriophages and archaeal viruses share the pool.</title>
        <authorList>
            <person name="Zablocki O.D.J."/>
            <person name="van Zyl L.J."/>
            <person name="Kirby B."/>
            <person name="Trindade M.I."/>
        </authorList>
    </citation>
    <scope>NUCLEOTIDE SEQUENCE</scope>
</reference>
<organism evidence="1">
    <name type="scientific">Hot spring virus BHS1</name>
    <dbReference type="NCBI Taxonomy" id="2024351"/>
    <lineage>
        <taxon>Viruses</taxon>
    </lineage>
</organism>
<dbReference type="SUPFAM" id="SSF110849">
    <property type="entry name" value="ParB/Sulfiredoxin"/>
    <property type="match status" value="1"/>
</dbReference>